<dbReference type="EMBL" id="SBHS01000037">
    <property type="protein sequence ID" value="TWU71793.1"/>
    <property type="molecule type" value="Genomic_DNA"/>
</dbReference>
<evidence type="ECO:0000313" key="1">
    <source>
        <dbReference type="EMBL" id="TWU71793.1"/>
    </source>
</evidence>
<reference evidence="2" key="1">
    <citation type="submission" date="2018-12" db="EMBL/GenBank/DDBJ databases">
        <title>The complete genome of Metarhizium rileyi, a key fungal pathogen of Lepidoptera.</title>
        <authorList>
            <person name="Binneck E."/>
            <person name="Lastra C.C.L."/>
            <person name="Sosa-Gomez D.R."/>
        </authorList>
    </citation>
    <scope>NUCLEOTIDE SEQUENCE [LARGE SCALE GENOMIC DNA]</scope>
    <source>
        <strain evidence="2">Cep018-CH2</strain>
    </source>
</reference>
<sequence>MDGSTQNPPDCWRSRKRCSGKWISFCLKDQDIDELKKVCGRVQTWTKGERLPFEFSPWWKVDNYIGGRSAYCIWCKYKIPIKGDEDGGIAHGNFENLEQHLADLGWVEIPAHQQFATFARKEAGEELLEMQKLPAKTIYVSLPKGQALDKTDWWAAWENAEKETSWHIFNYDTSRYIYYDIVDDDSDCDTFCYEGCFCRAWSETNSIIYNNSLGSKGPDNPKEEVSGKVDYKYTK</sequence>
<dbReference type="Proteomes" id="UP000317257">
    <property type="component" value="Unassembled WGS sequence"/>
</dbReference>
<comment type="caution">
    <text evidence="1">The sequence shown here is derived from an EMBL/GenBank/DDBJ whole genome shotgun (WGS) entry which is preliminary data.</text>
</comment>
<organism evidence="1 2">
    <name type="scientific">Metarhizium rileyi (strain RCEF 4871)</name>
    <name type="common">Nomuraea rileyi</name>
    <dbReference type="NCBI Taxonomy" id="1649241"/>
    <lineage>
        <taxon>Eukaryota</taxon>
        <taxon>Fungi</taxon>
        <taxon>Dikarya</taxon>
        <taxon>Ascomycota</taxon>
        <taxon>Pezizomycotina</taxon>
        <taxon>Sordariomycetes</taxon>
        <taxon>Hypocreomycetidae</taxon>
        <taxon>Hypocreales</taxon>
        <taxon>Clavicipitaceae</taxon>
        <taxon>Metarhizium</taxon>
    </lineage>
</organism>
<proteinExistence type="predicted"/>
<name>A0A5C6G7B5_METRR</name>
<gene>
    <name evidence="1" type="ORF">ED733_003689</name>
</gene>
<accession>A0A5C6G7B5</accession>
<protein>
    <submittedName>
        <fullName evidence="1">Uncharacterized protein</fullName>
    </submittedName>
</protein>
<evidence type="ECO:0000313" key="2">
    <source>
        <dbReference type="Proteomes" id="UP000317257"/>
    </source>
</evidence>
<dbReference type="AlphaFoldDB" id="A0A5C6G7B5"/>